<feature type="chain" id="PRO_5046821484" description="DUF2884 domain-containing protein" evidence="2">
    <location>
        <begin position="22"/>
        <end position="289"/>
    </location>
</feature>
<protein>
    <recommendedName>
        <fullName evidence="5">DUF2884 domain-containing protein</fullName>
    </recommendedName>
</protein>
<dbReference type="InterPro" id="IPR021307">
    <property type="entry name" value="DUF2884"/>
</dbReference>
<dbReference type="EMBL" id="JANFWR010000015">
    <property type="protein sequence ID" value="MCW0399871.1"/>
    <property type="molecule type" value="Genomic_DNA"/>
</dbReference>
<name>A0ABT3DWH8_9XANT</name>
<sequence>MRTAPLFALLLLAASSGPAWADQGDDAGKHDHRPQVSSRQCGLSTPFNVLADTGGIWLTRSDGDGPREIFFHAGELSVDRQVQQIGDADAQRLLEMERETRALMPQVADLSHEVVDLSYDVLGSVVEMLTGSAGNARKIERLRTHANAYVDGTLGKGRWDQEAFDDRFEDYVETQAESFVGSITRHVLWQVVTGRAEAIGERADRMDAALEARLDARSKGIETKAQALCTRVARLDQLQQALEYRYRGQPLRLLAANQDGASEQGTTTLVSTDDTPRSNAIAVPSVPQD</sequence>
<accession>A0ABT3DWH8</accession>
<evidence type="ECO:0000313" key="4">
    <source>
        <dbReference type="Proteomes" id="UP001320843"/>
    </source>
</evidence>
<feature type="region of interest" description="Disordered" evidence="1">
    <location>
        <begin position="257"/>
        <end position="289"/>
    </location>
</feature>
<dbReference type="Pfam" id="PF11101">
    <property type="entry name" value="DUF2884"/>
    <property type="match status" value="1"/>
</dbReference>
<gene>
    <name evidence="3" type="ORF">NB700_002427</name>
</gene>
<evidence type="ECO:0000313" key="3">
    <source>
        <dbReference type="EMBL" id="MCW0399871.1"/>
    </source>
</evidence>
<organism evidence="3 4">
    <name type="scientific">Xanthomonas sacchari</name>
    <dbReference type="NCBI Taxonomy" id="56458"/>
    <lineage>
        <taxon>Bacteria</taxon>
        <taxon>Pseudomonadati</taxon>
        <taxon>Pseudomonadota</taxon>
        <taxon>Gammaproteobacteria</taxon>
        <taxon>Lysobacterales</taxon>
        <taxon>Lysobacteraceae</taxon>
        <taxon>Xanthomonas</taxon>
    </lineage>
</organism>
<feature type="signal peptide" evidence="2">
    <location>
        <begin position="1"/>
        <end position="21"/>
    </location>
</feature>
<dbReference type="Proteomes" id="UP001320843">
    <property type="component" value="Unassembled WGS sequence"/>
</dbReference>
<keyword evidence="2" id="KW-0732">Signal</keyword>
<evidence type="ECO:0000256" key="2">
    <source>
        <dbReference type="SAM" id="SignalP"/>
    </source>
</evidence>
<proteinExistence type="predicted"/>
<evidence type="ECO:0008006" key="5">
    <source>
        <dbReference type="Google" id="ProtNLM"/>
    </source>
</evidence>
<reference evidence="3 4" key="1">
    <citation type="submission" date="2022-06" db="EMBL/GenBank/DDBJ databases">
        <title>Dynamics of rice microbiomes reveals core vertical transmitted seed endophytes.</title>
        <authorList>
            <person name="Liao K."/>
            <person name="Zhang X."/>
        </authorList>
    </citation>
    <scope>NUCLEOTIDE SEQUENCE [LARGE SCALE GENOMIC DNA]</scope>
    <source>
        <strain evidence="3 4">YT10-10-1</strain>
    </source>
</reference>
<feature type="region of interest" description="Disordered" evidence="1">
    <location>
        <begin position="21"/>
        <end position="40"/>
    </location>
</feature>
<feature type="compositionally biased region" description="Polar residues" evidence="1">
    <location>
        <begin position="259"/>
        <end position="273"/>
    </location>
</feature>
<comment type="caution">
    <text evidence="3">The sequence shown here is derived from an EMBL/GenBank/DDBJ whole genome shotgun (WGS) entry which is preliminary data.</text>
</comment>
<keyword evidence="4" id="KW-1185">Reference proteome</keyword>
<evidence type="ECO:0000256" key="1">
    <source>
        <dbReference type="SAM" id="MobiDB-lite"/>
    </source>
</evidence>